<dbReference type="AlphaFoldDB" id="A0A0A9GGN8"/>
<sequence>MITRNSTRNQTRCTLS</sequence>
<protein>
    <submittedName>
        <fullName evidence="1">Uncharacterized protein</fullName>
    </submittedName>
</protein>
<name>A0A0A9GGN8_ARUDO</name>
<organism evidence="1">
    <name type="scientific">Arundo donax</name>
    <name type="common">Giant reed</name>
    <name type="synonym">Donax arundinaceus</name>
    <dbReference type="NCBI Taxonomy" id="35708"/>
    <lineage>
        <taxon>Eukaryota</taxon>
        <taxon>Viridiplantae</taxon>
        <taxon>Streptophyta</taxon>
        <taxon>Embryophyta</taxon>
        <taxon>Tracheophyta</taxon>
        <taxon>Spermatophyta</taxon>
        <taxon>Magnoliopsida</taxon>
        <taxon>Liliopsida</taxon>
        <taxon>Poales</taxon>
        <taxon>Poaceae</taxon>
        <taxon>PACMAD clade</taxon>
        <taxon>Arundinoideae</taxon>
        <taxon>Arundineae</taxon>
        <taxon>Arundo</taxon>
    </lineage>
</organism>
<accession>A0A0A9GGN8</accession>
<reference evidence="1" key="2">
    <citation type="journal article" date="2015" name="Data Brief">
        <title>Shoot transcriptome of the giant reed, Arundo donax.</title>
        <authorList>
            <person name="Barrero R.A."/>
            <person name="Guerrero F.D."/>
            <person name="Moolhuijzen P."/>
            <person name="Goolsby J.A."/>
            <person name="Tidwell J."/>
            <person name="Bellgard S.E."/>
            <person name="Bellgard M.I."/>
        </authorList>
    </citation>
    <scope>NUCLEOTIDE SEQUENCE</scope>
    <source>
        <tissue evidence="1">Shoot tissue taken approximately 20 cm above the soil surface</tissue>
    </source>
</reference>
<dbReference type="EMBL" id="GBRH01178043">
    <property type="protein sequence ID" value="JAE19853.1"/>
    <property type="molecule type" value="Transcribed_RNA"/>
</dbReference>
<reference evidence="1" key="1">
    <citation type="submission" date="2014-09" db="EMBL/GenBank/DDBJ databases">
        <authorList>
            <person name="Magalhaes I.L.F."/>
            <person name="Oliveira U."/>
            <person name="Santos F.R."/>
            <person name="Vidigal T.H.D.A."/>
            <person name="Brescovit A.D."/>
            <person name="Santos A.J."/>
        </authorList>
    </citation>
    <scope>NUCLEOTIDE SEQUENCE</scope>
    <source>
        <tissue evidence="1">Shoot tissue taken approximately 20 cm above the soil surface</tissue>
    </source>
</reference>
<proteinExistence type="predicted"/>
<evidence type="ECO:0000313" key="1">
    <source>
        <dbReference type="EMBL" id="JAE19853.1"/>
    </source>
</evidence>